<dbReference type="EMBL" id="ADGI01000056">
    <property type="protein sequence ID" value="EGV29951.1"/>
    <property type="molecule type" value="Genomic_DNA"/>
</dbReference>
<sequence>MRVFLVWKRRCANVRAGTQAPPLRISFGRIVCGRLVSLGWIVRKWLFCLCRIAWKNMVEIGRGGAYVPARVALQGRIHR</sequence>
<protein>
    <submittedName>
        <fullName evidence="1">Uncharacterized protein</fullName>
    </submittedName>
</protein>
<dbReference type="Proteomes" id="UP000005141">
    <property type="component" value="Unassembled WGS sequence"/>
</dbReference>
<gene>
    <name evidence="1" type="ORF">HMPREF9431_01758</name>
</gene>
<organism evidence="1 2">
    <name type="scientific">Segatella oulorum F0390</name>
    <dbReference type="NCBI Taxonomy" id="702438"/>
    <lineage>
        <taxon>Bacteria</taxon>
        <taxon>Pseudomonadati</taxon>
        <taxon>Bacteroidota</taxon>
        <taxon>Bacteroidia</taxon>
        <taxon>Bacteroidales</taxon>
        <taxon>Prevotellaceae</taxon>
        <taxon>Segatella</taxon>
    </lineage>
</organism>
<dbReference type="AlphaFoldDB" id="G1WD57"/>
<proteinExistence type="predicted"/>
<evidence type="ECO:0000313" key="1">
    <source>
        <dbReference type="EMBL" id="EGV29951.1"/>
    </source>
</evidence>
<reference evidence="1 2" key="1">
    <citation type="submission" date="2011-07" db="EMBL/GenBank/DDBJ databases">
        <title>The Genome Sequence of Prevotella oulorum F0390.</title>
        <authorList>
            <consortium name="The Broad Institute Genome Sequencing Platform"/>
            <consortium name="The Broad Institute Genome Sequencing Center for Infectious Disease"/>
            <person name="Earl A."/>
            <person name="Ward D."/>
            <person name="Feldgarden M."/>
            <person name="Gevers D."/>
            <person name="Izard J."/>
            <person name="Ganesan A."/>
            <person name="Baranova O.V."/>
            <person name="Blanton J.M."/>
            <person name="Tanner A.C."/>
            <person name="Dewhirst F.E."/>
            <person name="Young S.K."/>
            <person name="Zeng Q."/>
            <person name="Gargeya S."/>
            <person name="Fitzgerald M."/>
            <person name="Haas B."/>
            <person name="Abouelleil A."/>
            <person name="Alvarado L."/>
            <person name="Arachchi H.M."/>
            <person name="Berlin A."/>
            <person name="Brown A."/>
            <person name="Chapman S.B."/>
            <person name="Chen Z."/>
            <person name="Dunbar C."/>
            <person name="Freedman E."/>
            <person name="Gearin G."/>
            <person name="Gellesch M."/>
            <person name="Goldberg J."/>
            <person name="Griggs A."/>
            <person name="Gujja S."/>
            <person name="Heiman D."/>
            <person name="Howarth C."/>
            <person name="Larson L."/>
            <person name="Lui A."/>
            <person name="MacDonald P.J.P."/>
            <person name="Mehta T."/>
            <person name="Montmayeur A."/>
            <person name="Murphy C."/>
            <person name="Neiman D."/>
            <person name="Pearson M."/>
            <person name="Priest M."/>
            <person name="Roberts A."/>
            <person name="Saif S."/>
            <person name="Shea T."/>
            <person name="Shenoy N."/>
            <person name="Sisk P."/>
            <person name="Stolte C."/>
            <person name="Sykes S."/>
            <person name="Wortman J."/>
            <person name="Nusbaum C."/>
            <person name="Birren B."/>
        </authorList>
    </citation>
    <scope>NUCLEOTIDE SEQUENCE [LARGE SCALE GENOMIC DNA]</scope>
    <source>
        <strain evidence="1 2">F0390</strain>
    </source>
</reference>
<dbReference type="HOGENOM" id="CLU_2603098_0_0_10"/>
<evidence type="ECO:0000313" key="2">
    <source>
        <dbReference type="Proteomes" id="UP000005141"/>
    </source>
</evidence>
<name>G1WD57_9BACT</name>
<comment type="caution">
    <text evidence="1">The sequence shown here is derived from an EMBL/GenBank/DDBJ whole genome shotgun (WGS) entry which is preliminary data.</text>
</comment>
<accession>G1WD57</accession>
<keyword evidence="2" id="KW-1185">Reference proteome</keyword>